<dbReference type="Proteomes" id="UP000278632">
    <property type="component" value="Unassembled WGS sequence"/>
</dbReference>
<dbReference type="RefSeq" id="WP_123192145.1">
    <property type="nucleotide sequence ID" value="NZ_QICD01000010.1"/>
</dbReference>
<dbReference type="AlphaFoldDB" id="A0A3N0B9M6"/>
<evidence type="ECO:0000313" key="3">
    <source>
        <dbReference type="Proteomes" id="UP000278632"/>
    </source>
</evidence>
<protein>
    <submittedName>
        <fullName evidence="2">Uncharacterized protein</fullName>
    </submittedName>
</protein>
<gene>
    <name evidence="2" type="ORF">DMP08_06535</name>
</gene>
<dbReference type="EMBL" id="QICD01000010">
    <property type="protein sequence ID" value="RNL44078.1"/>
    <property type="molecule type" value="Genomic_DNA"/>
</dbReference>
<keyword evidence="1" id="KW-0812">Transmembrane</keyword>
<comment type="caution">
    <text evidence="2">The sequence shown here is derived from an EMBL/GenBank/DDBJ whole genome shotgun (WGS) entry which is preliminary data.</text>
</comment>
<keyword evidence="3" id="KW-1185">Reference proteome</keyword>
<proteinExistence type="predicted"/>
<organism evidence="2 3">
    <name type="scientific">Paraeggerthella hongkongensis</name>
    <dbReference type="NCBI Taxonomy" id="230658"/>
    <lineage>
        <taxon>Bacteria</taxon>
        <taxon>Bacillati</taxon>
        <taxon>Actinomycetota</taxon>
        <taxon>Coriobacteriia</taxon>
        <taxon>Eggerthellales</taxon>
        <taxon>Eggerthellaceae</taxon>
        <taxon>Paraeggerthella</taxon>
    </lineage>
</organism>
<reference evidence="3" key="1">
    <citation type="submission" date="2018-05" db="EMBL/GenBank/DDBJ databases">
        <title>Genome Sequencing of selected type strains of the family Eggerthellaceae.</title>
        <authorList>
            <person name="Danylec N."/>
            <person name="Stoll D.A."/>
            <person name="Doetsch A."/>
            <person name="Huch M."/>
        </authorList>
    </citation>
    <scope>NUCLEOTIDE SEQUENCE [LARGE SCALE GENOMIC DNA]</scope>
    <source>
        <strain evidence="3">DSM 16106</strain>
    </source>
</reference>
<feature type="transmembrane region" description="Helical" evidence="1">
    <location>
        <begin position="26"/>
        <end position="45"/>
    </location>
</feature>
<feature type="transmembrane region" description="Helical" evidence="1">
    <location>
        <begin position="57"/>
        <end position="81"/>
    </location>
</feature>
<feature type="transmembrane region" description="Helical" evidence="1">
    <location>
        <begin position="140"/>
        <end position="165"/>
    </location>
</feature>
<dbReference type="OrthoDB" id="3177408at2"/>
<name>A0A3N0B9M6_9ACTN</name>
<evidence type="ECO:0000313" key="2">
    <source>
        <dbReference type="EMBL" id="RNL44078.1"/>
    </source>
</evidence>
<evidence type="ECO:0000256" key="1">
    <source>
        <dbReference type="SAM" id="Phobius"/>
    </source>
</evidence>
<keyword evidence="1" id="KW-1133">Transmembrane helix</keyword>
<accession>A0A3N0B9M6</accession>
<feature type="transmembrane region" description="Helical" evidence="1">
    <location>
        <begin position="110"/>
        <end position="134"/>
    </location>
</feature>
<keyword evidence="1" id="KW-0472">Membrane</keyword>
<sequence length="173" mass="17504">MAVNVTEGNSVSGDTVKFSSYALHKCLIGFGAINGVLNAGIFWLMHGGDVTMQFDLVSIVADLVITGLILGAILFACAVPLTKKDMRAGAFIAPETFGGVASIVPRSYGAAMLVVGVVAGAFMGLLGVVAAFALSAPLPMVAMMVLKGCACAFGGAAAGYLSLVFTTRSFGGE</sequence>